<dbReference type="InterPro" id="IPR053138">
    <property type="entry name" value="N-alpha-Ac-DABA_deacetylase"/>
</dbReference>
<evidence type="ECO:0008006" key="2">
    <source>
        <dbReference type="Google" id="ProtNLM"/>
    </source>
</evidence>
<organism evidence="1">
    <name type="scientific">bioreactor metagenome</name>
    <dbReference type="NCBI Taxonomy" id="1076179"/>
    <lineage>
        <taxon>unclassified sequences</taxon>
        <taxon>metagenomes</taxon>
        <taxon>ecological metagenomes</taxon>
    </lineage>
</organism>
<evidence type="ECO:0000313" key="1">
    <source>
        <dbReference type="EMBL" id="MPL67781.1"/>
    </source>
</evidence>
<accession>A0A644TQ48</accession>
<reference evidence="1" key="1">
    <citation type="submission" date="2019-08" db="EMBL/GenBank/DDBJ databases">
        <authorList>
            <person name="Kucharzyk K."/>
            <person name="Murdoch R.W."/>
            <person name="Higgins S."/>
            <person name="Loffler F."/>
        </authorList>
    </citation>
    <scope>NUCLEOTIDE SEQUENCE</scope>
</reference>
<dbReference type="SUPFAM" id="SSF53187">
    <property type="entry name" value="Zn-dependent exopeptidases"/>
    <property type="match status" value="1"/>
</dbReference>
<name>A0A644TQ48_9ZZZZ</name>
<protein>
    <recommendedName>
        <fullName evidence="2">Succinylglutamate desuccinylase</fullName>
    </recommendedName>
</protein>
<dbReference type="EMBL" id="VSSQ01000038">
    <property type="protein sequence ID" value="MPL67781.1"/>
    <property type="molecule type" value="Genomic_DNA"/>
</dbReference>
<dbReference type="AlphaFoldDB" id="A0A644TQ48"/>
<dbReference type="PANTHER" id="PTHR37326:SF1">
    <property type="entry name" value="BLL3975 PROTEIN"/>
    <property type="match status" value="1"/>
</dbReference>
<gene>
    <name evidence="1" type="ORF">SDC9_13484</name>
</gene>
<sequence length="365" mass="39251">MSTRSSFTALAAVLLLFSLGIQSPAAQDLHGRYLINHDYRPSEGLSRTGWLSDYYPGLLGTPGDSKVYYFEGDKPGGTLFVGGGTHANEIAGIMAAVLLIENLKVETGRVIVVPNMNNSAIGNQEREPELPAYTTRGPSWISITTSSGVRYFKYGSRATNKAHQGIADPSGGYVHPDSSEAPLAGWEFRNLNRAYPGRTDSGLTQKIAYAVMQLLIKEKVDVAFDYHEADAGGRLANMMVANPKNIETAAGALFDLELDYGLSLKLEPSNMEFRGLSHREWGAGTEAEAFLTETPNPAMVADAPPDADVVNDPENPLGSRVAKHLYATAAVVRIFSDGHPDKAIQFSGLPGYQDLAGNGLGPYLK</sequence>
<comment type="caution">
    <text evidence="1">The sequence shown here is derived from an EMBL/GenBank/DDBJ whole genome shotgun (WGS) entry which is preliminary data.</text>
</comment>
<dbReference type="Gene3D" id="3.40.630.10">
    <property type="entry name" value="Zn peptidases"/>
    <property type="match status" value="2"/>
</dbReference>
<proteinExistence type="predicted"/>
<dbReference type="PANTHER" id="PTHR37326">
    <property type="entry name" value="BLL3975 PROTEIN"/>
    <property type="match status" value="1"/>
</dbReference>